<dbReference type="Pfam" id="PF13843">
    <property type="entry name" value="DDE_Tnp_1_7"/>
    <property type="match status" value="1"/>
</dbReference>
<keyword evidence="3" id="KW-1185">Reference proteome</keyword>
<dbReference type="PANTHER" id="PTHR46599">
    <property type="entry name" value="PIGGYBAC TRANSPOSABLE ELEMENT-DERIVED PROTEIN 4"/>
    <property type="match status" value="1"/>
</dbReference>
<comment type="caution">
    <text evidence="2">The sequence shown here is derived from an EMBL/GenBank/DDBJ whole genome shotgun (WGS) entry which is preliminary data.</text>
</comment>
<evidence type="ECO:0000313" key="3">
    <source>
        <dbReference type="Proteomes" id="UP000792457"/>
    </source>
</evidence>
<dbReference type="AlphaFoldDB" id="A0A8K0JZC8"/>
<proteinExistence type="predicted"/>
<feature type="domain" description="PiggyBac transposable element-derived protein" evidence="1">
    <location>
        <begin position="2"/>
        <end position="135"/>
    </location>
</feature>
<reference evidence="2" key="2">
    <citation type="submission" date="2017-10" db="EMBL/GenBank/DDBJ databases">
        <title>Ladona fulva Genome sequencing and assembly.</title>
        <authorList>
            <person name="Murali S."/>
            <person name="Richards S."/>
            <person name="Bandaranaike D."/>
            <person name="Bellair M."/>
            <person name="Blankenburg K."/>
            <person name="Chao H."/>
            <person name="Dinh H."/>
            <person name="Doddapaneni H."/>
            <person name="Dugan-Rocha S."/>
            <person name="Elkadiri S."/>
            <person name="Gnanaolivu R."/>
            <person name="Hernandez B."/>
            <person name="Skinner E."/>
            <person name="Javaid M."/>
            <person name="Lee S."/>
            <person name="Li M."/>
            <person name="Ming W."/>
            <person name="Munidasa M."/>
            <person name="Muniz J."/>
            <person name="Nguyen L."/>
            <person name="Hughes D."/>
            <person name="Osuji N."/>
            <person name="Pu L.-L."/>
            <person name="Puazo M."/>
            <person name="Qu C."/>
            <person name="Quiroz J."/>
            <person name="Raj R."/>
            <person name="Weissenberger G."/>
            <person name="Xin Y."/>
            <person name="Zou X."/>
            <person name="Han Y."/>
            <person name="Worley K."/>
            <person name="Muzny D."/>
            <person name="Gibbs R."/>
        </authorList>
    </citation>
    <scope>NUCLEOTIDE SEQUENCE</scope>
    <source>
        <strain evidence="2">Sampled in the wild</strain>
    </source>
</reference>
<accession>A0A8K0JZC8</accession>
<gene>
    <name evidence="2" type="ORF">J437_LFUL004467</name>
</gene>
<dbReference type="OrthoDB" id="75807at2759"/>
<reference evidence="2" key="1">
    <citation type="submission" date="2013-04" db="EMBL/GenBank/DDBJ databases">
        <authorList>
            <person name="Qu J."/>
            <person name="Murali S.C."/>
            <person name="Bandaranaike D."/>
            <person name="Bellair M."/>
            <person name="Blankenburg K."/>
            <person name="Chao H."/>
            <person name="Dinh H."/>
            <person name="Doddapaneni H."/>
            <person name="Downs B."/>
            <person name="Dugan-Rocha S."/>
            <person name="Elkadiri S."/>
            <person name="Gnanaolivu R.D."/>
            <person name="Hernandez B."/>
            <person name="Javaid M."/>
            <person name="Jayaseelan J.C."/>
            <person name="Lee S."/>
            <person name="Li M."/>
            <person name="Ming W."/>
            <person name="Munidasa M."/>
            <person name="Muniz J."/>
            <person name="Nguyen L."/>
            <person name="Ongeri F."/>
            <person name="Osuji N."/>
            <person name="Pu L.-L."/>
            <person name="Puazo M."/>
            <person name="Qu C."/>
            <person name="Quiroz J."/>
            <person name="Raj R."/>
            <person name="Weissenberger G."/>
            <person name="Xin Y."/>
            <person name="Zou X."/>
            <person name="Han Y."/>
            <person name="Richards S."/>
            <person name="Worley K."/>
            <person name="Muzny D."/>
            <person name="Gibbs R."/>
        </authorList>
    </citation>
    <scope>NUCLEOTIDE SEQUENCE</scope>
    <source>
        <strain evidence="2">Sampled in the wild</strain>
    </source>
</reference>
<dbReference type="PANTHER" id="PTHR46599:SF3">
    <property type="entry name" value="PIGGYBAC TRANSPOSABLE ELEMENT-DERIVED PROTEIN 4"/>
    <property type="match status" value="1"/>
</dbReference>
<dbReference type="EMBL" id="KZ308238">
    <property type="protein sequence ID" value="KAG8225466.1"/>
    <property type="molecule type" value="Genomic_DNA"/>
</dbReference>
<organism evidence="2 3">
    <name type="scientific">Ladona fulva</name>
    <name type="common">Scarce chaser dragonfly</name>
    <name type="synonym">Libellula fulva</name>
    <dbReference type="NCBI Taxonomy" id="123851"/>
    <lineage>
        <taxon>Eukaryota</taxon>
        <taxon>Metazoa</taxon>
        <taxon>Ecdysozoa</taxon>
        <taxon>Arthropoda</taxon>
        <taxon>Hexapoda</taxon>
        <taxon>Insecta</taxon>
        <taxon>Pterygota</taxon>
        <taxon>Palaeoptera</taxon>
        <taxon>Odonata</taxon>
        <taxon>Epiprocta</taxon>
        <taxon>Anisoptera</taxon>
        <taxon>Libelluloidea</taxon>
        <taxon>Libellulidae</taxon>
        <taxon>Ladona</taxon>
    </lineage>
</organism>
<evidence type="ECO:0000313" key="2">
    <source>
        <dbReference type="EMBL" id="KAG8225466.1"/>
    </source>
</evidence>
<dbReference type="Proteomes" id="UP000792457">
    <property type="component" value="Unassembled WGS sequence"/>
</dbReference>
<dbReference type="InterPro" id="IPR029526">
    <property type="entry name" value="PGBD"/>
</dbReference>
<sequence>MVYTPERDITINESLMLYKGQLGWVQYIPLKRARFGIKTILLVESKSGYIWSSMNYTGKGMIPDANHKEFPVSSQVVLSLIQPLLDKGFCLTTDNYYTSPQLADILILQSTDMYGTVKITRKEMPPELKKDKLKKEK</sequence>
<name>A0A8K0JZC8_LADFU</name>
<protein>
    <recommendedName>
        <fullName evidence="1">PiggyBac transposable element-derived protein domain-containing protein</fullName>
    </recommendedName>
</protein>
<evidence type="ECO:0000259" key="1">
    <source>
        <dbReference type="Pfam" id="PF13843"/>
    </source>
</evidence>